<evidence type="ECO:0000313" key="2">
    <source>
        <dbReference type="EMBL" id="RAI32020.1"/>
    </source>
</evidence>
<proteinExistence type="predicted"/>
<dbReference type="Proteomes" id="UP000249130">
    <property type="component" value="Unassembled WGS sequence"/>
</dbReference>
<keyword evidence="3" id="KW-1185">Reference proteome</keyword>
<gene>
    <name evidence="2" type="ORF">CH341_32390</name>
</gene>
<dbReference type="InterPro" id="IPR023298">
    <property type="entry name" value="ATPase_P-typ_TM_dom_sf"/>
</dbReference>
<dbReference type="Gene3D" id="1.20.1110.10">
    <property type="entry name" value="Calcium-transporting ATPase, transmembrane domain"/>
    <property type="match status" value="1"/>
</dbReference>
<dbReference type="AlphaFoldDB" id="A0A327JZR3"/>
<reference evidence="2 3" key="1">
    <citation type="submission" date="2017-07" db="EMBL/GenBank/DDBJ databases">
        <title>Draft Genome Sequences of Select Purple Nonsulfur Bacteria.</title>
        <authorList>
            <person name="Lasarre B."/>
            <person name="Mckinlay J.B."/>
        </authorList>
    </citation>
    <scope>NUCLEOTIDE SEQUENCE [LARGE SCALE GENOMIC DNA]</scope>
    <source>
        <strain evidence="2 3">DSM 5909</strain>
    </source>
</reference>
<dbReference type="SUPFAM" id="SSF81665">
    <property type="entry name" value="Calcium ATPase, transmembrane domain M"/>
    <property type="match status" value="1"/>
</dbReference>
<feature type="non-terminal residue" evidence="2">
    <location>
        <position position="86"/>
    </location>
</feature>
<evidence type="ECO:0000256" key="1">
    <source>
        <dbReference type="SAM" id="Phobius"/>
    </source>
</evidence>
<organism evidence="2 3">
    <name type="scientific">Rhodoplanes roseus</name>
    <dbReference type="NCBI Taxonomy" id="29409"/>
    <lineage>
        <taxon>Bacteria</taxon>
        <taxon>Pseudomonadati</taxon>
        <taxon>Pseudomonadota</taxon>
        <taxon>Alphaproteobacteria</taxon>
        <taxon>Hyphomicrobiales</taxon>
        <taxon>Nitrobacteraceae</taxon>
        <taxon>Rhodoplanes</taxon>
    </lineage>
</organism>
<name>A0A327JZR3_9BRAD</name>
<dbReference type="EMBL" id="NPEX01000843">
    <property type="protein sequence ID" value="RAI32020.1"/>
    <property type="molecule type" value="Genomic_DNA"/>
</dbReference>
<evidence type="ECO:0000313" key="3">
    <source>
        <dbReference type="Proteomes" id="UP000249130"/>
    </source>
</evidence>
<sequence length="86" mass="9906">MPRVLTIASCLGLLGVAETFLLFWYVDTVMHLPREVIQTVIFLKLLVAGHLTLYVTRNQRWFWSRPFPSLKLFLTTEATQILGTLV</sequence>
<feature type="transmembrane region" description="Helical" evidence="1">
    <location>
        <begin position="35"/>
        <end position="55"/>
    </location>
</feature>
<accession>A0A327JZR3</accession>
<keyword evidence="1" id="KW-0472">Membrane</keyword>
<protein>
    <submittedName>
        <fullName evidence="2">Uncharacterized protein</fullName>
    </submittedName>
</protein>
<keyword evidence="1" id="KW-0812">Transmembrane</keyword>
<comment type="caution">
    <text evidence="2">The sequence shown here is derived from an EMBL/GenBank/DDBJ whole genome shotgun (WGS) entry which is preliminary data.</text>
</comment>
<keyword evidence="1" id="KW-1133">Transmembrane helix</keyword>